<evidence type="ECO:0000313" key="1">
    <source>
        <dbReference type="EMBL" id="GGC06424.1"/>
    </source>
</evidence>
<dbReference type="InterPro" id="IPR036412">
    <property type="entry name" value="HAD-like_sf"/>
</dbReference>
<dbReference type="Pfam" id="PF00702">
    <property type="entry name" value="Hydrolase"/>
    <property type="match status" value="1"/>
</dbReference>
<dbReference type="Gene3D" id="1.10.150.450">
    <property type="match status" value="1"/>
</dbReference>
<dbReference type="NCBIfam" id="TIGR01993">
    <property type="entry name" value="Pyr-5-nucltdase"/>
    <property type="match status" value="1"/>
</dbReference>
<reference evidence="1" key="1">
    <citation type="journal article" date="2014" name="Int. J. Syst. Evol. Microbiol.">
        <title>Complete genome sequence of Corynebacterium casei LMG S-19264T (=DSM 44701T), isolated from a smear-ripened cheese.</title>
        <authorList>
            <consortium name="US DOE Joint Genome Institute (JGI-PGF)"/>
            <person name="Walter F."/>
            <person name="Albersmeier A."/>
            <person name="Kalinowski J."/>
            <person name="Ruckert C."/>
        </authorList>
    </citation>
    <scope>NUCLEOTIDE SEQUENCE</scope>
    <source>
        <strain evidence="1">CCM 7086</strain>
    </source>
</reference>
<comment type="caution">
    <text evidence="1">The sequence shown here is derived from an EMBL/GenBank/DDBJ whole genome shotgun (WGS) entry which is preliminary data.</text>
</comment>
<organism evidence="1 2">
    <name type="scientific">Oxalicibacterium flavum</name>
    <dbReference type="NCBI Taxonomy" id="179467"/>
    <lineage>
        <taxon>Bacteria</taxon>
        <taxon>Pseudomonadati</taxon>
        <taxon>Pseudomonadota</taxon>
        <taxon>Betaproteobacteria</taxon>
        <taxon>Burkholderiales</taxon>
        <taxon>Oxalobacteraceae</taxon>
        <taxon>Oxalicibacterium</taxon>
    </lineage>
</organism>
<dbReference type="EMBL" id="BMCG01000003">
    <property type="protein sequence ID" value="GGC06424.1"/>
    <property type="molecule type" value="Genomic_DNA"/>
</dbReference>
<protein>
    <submittedName>
        <fullName evidence="1">Pyrimidine 5'-nucleotidase</fullName>
    </submittedName>
</protein>
<reference evidence="1" key="2">
    <citation type="submission" date="2020-09" db="EMBL/GenBank/DDBJ databases">
        <authorList>
            <person name="Sun Q."/>
            <person name="Sedlacek I."/>
        </authorList>
    </citation>
    <scope>NUCLEOTIDE SEQUENCE</scope>
    <source>
        <strain evidence="1">CCM 7086</strain>
    </source>
</reference>
<dbReference type="InterPro" id="IPR023214">
    <property type="entry name" value="HAD_sf"/>
</dbReference>
<dbReference type="SFLD" id="SFLDG01132">
    <property type="entry name" value="C1.5.3:_5'-Nucleotidase_Like"/>
    <property type="match status" value="1"/>
</dbReference>
<dbReference type="RefSeq" id="WP_188395565.1">
    <property type="nucleotide sequence ID" value="NZ_BMCG01000003.1"/>
</dbReference>
<name>A0A8J2UMM4_9BURK</name>
<dbReference type="SUPFAM" id="SSF56784">
    <property type="entry name" value="HAD-like"/>
    <property type="match status" value="1"/>
</dbReference>
<dbReference type="PANTHER" id="PTHR12725">
    <property type="entry name" value="HALOACID DEHALOGENASE-LIKE HYDROLASE"/>
    <property type="match status" value="1"/>
</dbReference>
<dbReference type="SFLD" id="SFLDS00003">
    <property type="entry name" value="Haloacid_Dehalogenase"/>
    <property type="match status" value="1"/>
</dbReference>
<dbReference type="PANTHER" id="PTHR12725:SF117">
    <property type="entry name" value="HALOACID DEHALOGENASE-LIKE HYDROLASE"/>
    <property type="match status" value="1"/>
</dbReference>
<dbReference type="InterPro" id="IPR010237">
    <property type="entry name" value="Pyr-5-nucltdase"/>
</dbReference>
<sequence>MARHNRRLTWLFDLDNTLHDASHAIFPAINLNMNAYIARVLQDCGQACDTATVDAARIAYWQRYGATLLGMIKHHQVKPDDFLREAHRFDDLTAMIRAERNLARILHRLPGRKILLTNAPRGYARAVLRHLGLHRHFARHVPIEAMRVHGQLRPKPSKPMLRKLLAAEGLRVRDCILVEDTVENLKGAKALGLGTAWVTQYLSTDSTRQALAGMRTTVRRTKRPVYVDVKVQSVGQLFRQLHRLR</sequence>
<gene>
    <name evidence="1" type="ORF">GCM10007205_14500</name>
</gene>
<accession>A0A8J2UMM4</accession>
<dbReference type="Gene3D" id="3.40.50.1000">
    <property type="entry name" value="HAD superfamily/HAD-like"/>
    <property type="match status" value="1"/>
</dbReference>
<dbReference type="SFLD" id="SFLDG01129">
    <property type="entry name" value="C1.5:_HAD__Beta-PGM__Phosphata"/>
    <property type="match status" value="1"/>
</dbReference>
<evidence type="ECO:0000313" key="2">
    <source>
        <dbReference type="Proteomes" id="UP000620266"/>
    </source>
</evidence>
<dbReference type="AlphaFoldDB" id="A0A8J2UMM4"/>
<dbReference type="InterPro" id="IPR006439">
    <property type="entry name" value="HAD-SF_hydro_IA"/>
</dbReference>
<dbReference type="Proteomes" id="UP000620266">
    <property type="component" value="Unassembled WGS sequence"/>
</dbReference>
<dbReference type="NCBIfam" id="TIGR01509">
    <property type="entry name" value="HAD-SF-IA-v3"/>
    <property type="match status" value="1"/>
</dbReference>
<proteinExistence type="predicted"/>
<keyword evidence="2" id="KW-1185">Reference proteome</keyword>